<keyword evidence="2" id="KW-0547">Nucleotide-binding</keyword>
<dbReference type="SUPFAM" id="SSF56112">
    <property type="entry name" value="Protein kinase-like (PK-like)"/>
    <property type="match status" value="1"/>
</dbReference>
<evidence type="ECO:0000256" key="3">
    <source>
        <dbReference type="ARBA" id="ARBA00022777"/>
    </source>
</evidence>
<gene>
    <name evidence="7" type="ORF">HNR30_009046</name>
</gene>
<dbReference type="GO" id="GO:0004674">
    <property type="term" value="F:protein serine/threonine kinase activity"/>
    <property type="evidence" value="ECO:0007669"/>
    <property type="project" value="UniProtKB-KW"/>
</dbReference>
<dbReference type="Pfam" id="PF00069">
    <property type="entry name" value="Pkinase"/>
    <property type="match status" value="1"/>
</dbReference>
<dbReference type="RefSeq" id="WP_181616336.1">
    <property type="nucleotide sequence ID" value="NZ_BAABAM010000014.1"/>
</dbReference>
<dbReference type="Proteomes" id="UP000530928">
    <property type="component" value="Unassembled WGS sequence"/>
</dbReference>
<keyword evidence="1" id="KW-0808">Transferase</keyword>
<comment type="caution">
    <text evidence="7">The sequence shown here is derived from an EMBL/GenBank/DDBJ whole genome shotgun (WGS) entry which is preliminary data.</text>
</comment>
<dbReference type="Gene3D" id="1.10.510.10">
    <property type="entry name" value="Transferase(Phosphotransferase) domain 1"/>
    <property type="match status" value="2"/>
</dbReference>
<evidence type="ECO:0000256" key="1">
    <source>
        <dbReference type="ARBA" id="ARBA00022679"/>
    </source>
</evidence>
<dbReference type="PROSITE" id="PS50011">
    <property type="entry name" value="PROTEIN_KINASE_DOM"/>
    <property type="match status" value="1"/>
</dbReference>
<evidence type="ECO:0000313" key="8">
    <source>
        <dbReference type="Proteomes" id="UP000530928"/>
    </source>
</evidence>
<evidence type="ECO:0000256" key="5">
    <source>
        <dbReference type="SAM" id="MobiDB-lite"/>
    </source>
</evidence>
<keyword evidence="8" id="KW-1185">Reference proteome</keyword>
<proteinExistence type="predicted"/>
<name>A0A7W0CV10_9ACTN</name>
<dbReference type="GO" id="GO:0005524">
    <property type="term" value="F:ATP binding"/>
    <property type="evidence" value="ECO:0007669"/>
    <property type="project" value="UniProtKB-KW"/>
</dbReference>
<sequence length="247" mass="27344">MRKTPKEMGPSGASEPDSLGGFVLGERIGAGRQAVVRLGTDATGNAAAVKLLRKERLADTTALEAFMNEEKALRAAPDSFTPRVYSAGWDGSRRYLACEYLPGPSLEQWIRSGGPLPPLELKEFALRFCRMVEALHERLIHHGDIKPRHVISGPARRLFLIDFGIARIGDDRLRRRDLFNAAAVLHYAAGGRFPYEGTPMEIASRTLAAEPDLRILPAPWRNIVGRCLNPNDRRRLTAADLVRAVSR</sequence>
<dbReference type="InterPro" id="IPR011009">
    <property type="entry name" value="Kinase-like_dom_sf"/>
</dbReference>
<organism evidence="7 8">
    <name type="scientific">Nonomuraea soli</name>
    <dbReference type="NCBI Taxonomy" id="1032476"/>
    <lineage>
        <taxon>Bacteria</taxon>
        <taxon>Bacillati</taxon>
        <taxon>Actinomycetota</taxon>
        <taxon>Actinomycetes</taxon>
        <taxon>Streptosporangiales</taxon>
        <taxon>Streptosporangiaceae</taxon>
        <taxon>Nonomuraea</taxon>
    </lineage>
</organism>
<keyword evidence="3 7" id="KW-0418">Kinase</keyword>
<keyword evidence="7" id="KW-0723">Serine/threonine-protein kinase</keyword>
<dbReference type="PANTHER" id="PTHR43289">
    <property type="entry name" value="MITOGEN-ACTIVATED PROTEIN KINASE KINASE KINASE 20-RELATED"/>
    <property type="match status" value="1"/>
</dbReference>
<dbReference type="PANTHER" id="PTHR43289:SF34">
    <property type="entry name" value="SERINE_THREONINE-PROTEIN KINASE YBDM-RELATED"/>
    <property type="match status" value="1"/>
</dbReference>
<reference evidence="7 8" key="1">
    <citation type="submission" date="2020-07" db="EMBL/GenBank/DDBJ databases">
        <title>Genomic Encyclopedia of Type Strains, Phase IV (KMG-IV): sequencing the most valuable type-strain genomes for metagenomic binning, comparative biology and taxonomic classification.</title>
        <authorList>
            <person name="Goeker M."/>
        </authorList>
    </citation>
    <scope>NUCLEOTIDE SEQUENCE [LARGE SCALE GENOMIC DNA]</scope>
    <source>
        <strain evidence="7 8">DSM 45533</strain>
    </source>
</reference>
<evidence type="ECO:0000259" key="6">
    <source>
        <dbReference type="PROSITE" id="PS50011"/>
    </source>
</evidence>
<evidence type="ECO:0000256" key="4">
    <source>
        <dbReference type="ARBA" id="ARBA00022840"/>
    </source>
</evidence>
<feature type="domain" description="Protein kinase" evidence="6">
    <location>
        <begin position="22"/>
        <end position="247"/>
    </location>
</feature>
<evidence type="ECO:0000256" key="2">
    <source>
        <dbReference type="ARBA" id="ARBA00022741"/>
    </source>
</evidence>
<feature type="region of interest" description="Disordered" evidence="5">
    <location>
        <begin position="1"/>
        <end position="20"/>
    </location>
</feature>
<dbReference type="InterPro" id="IPR000719">
    <property type="entry name" value="Prot_kinase_dom"/>
</dbReference>
<evidence type="ECO:0000313" key="7">
    <source>
        <dbReference type="EMBL" id="MBA2897644.1"/>
    </source>
</evidence>
<dbReference type="AlphaFoldDB" id="A0A7W0CV10"/>
<dbReference type="EMBL" id="JACDUR010000012">
    <property type="protein sequence ID" value="MBA2897644.1"/>
    <property type="molecule type" value="Genomic_DNA"/>
</dbReference>
<keyword evidence="4" id="KW-0067">ATP-binding</keyword>
<accession>A0A7W0CV10</accession>
<protein>
    <submittedName>
        <fullName evidence="7">Serine/threonine protein kinase</fullName>
    </submittedName>
</protein>